<dbReference type="InterPro" id="IPR009078">
    <property type="entry name" value="Ferritin-like_SF"/>
</dbReference>
<gene>
    <name evidence="4" type="ORF">HNQ41_002476</name>
</gene>
<dbReference type="PRINTS" id="PR01346">
    <property type="entry name" value="HELNAPAPROT"/>
</dbReference>
<dbReference type="Pfam" id="PF00210">
    <property type="entry name" value="Ferritin"/>
    <property type="match status" value="1"/>
</dbReference>
<feature type="domain" description="Ferritin/DPS" evidence="3">
    <location>
        <begin position="8"/>
        <end position="146"/>
    </location>
</feature>
<reference evidence="4 5" key="1">
    <citation type="submission" date="2020-08" db="EMBL/GenBank/DDBJ databases">
        <title>Genomic Encyclopedia of Type Strains, Phase IV (KMG-IV): sequencing the most valuable type-strain genomes for metagenomic binning, comparative biology and taxonomic classification.</title>
        <authorList>
            <person name="Goeker M."/>
        </authorList>
    </citation>
    <scope>NUCLEOTIDE SEQUENCE [LARGE SCALE GENOMIC DNA]</scope>
    <source>
        <strain evidence="4 5">DSM 24696</strain>
    </source>
</reference>
<dbReference type="InterPro" id="IPR008331">
    <property type="entry name" value="Ferritin_DPS_dom"/>
</dbReference>
<proteinExistence type="inferred from homology"/>
<dbReference type="GO" id="GO:0008199">
    <property type="term" value="F:ferric iron binding"/>
    <property type="evidence" value="ECO:0007669"/>
    <property type="project" value="InterPro"/>
</dbReference>
<evidence type="ECO:0000256" key="2">
    <source>
        <dbReference type="RuleBase" id="RU003875"/>
    </source>
</evidence>
<accession>A0A840QS08</accession>
<dbReference type="SUPFAM" id="SSF47240">
    <property type="entry name" value="Ferritin-like"/>
    <property type="match status" value="1"/>
</dbReference>
<dbReference type="InterPro" id="IPR002177">
    <property type="entry name" value="DPS_DNA-bd"/>
</dbReference>
<organism evidence="4 5">
    <name type="scientific">Texcoconibacillus texcoconensis</name>
    <dbReference type="NCBI Taxonomy" id="1095777"/>
    <lineage>
        <taxon>Bacteria</taxon>
        <taxon>Bacillati</taxon>
        <taxon>Bacillota</taxon>
        <taxon>Bacilli</taxon>
        <taxon>Bacillales</taxon>
        <taxon>Bacillaceae</taxon>
        <taxon>Texcoconibacillus</taxon>
    </lineage>
</organism>
<dbReference type="InterPro" id="IPR023188">
    <property type="entry name" value="DPS_DNA-bd_CS"/>
</dbReference>
<keyword evidence="4" id="KW-0238">DNA-binding</keyword>
<evidence type="ECO:0000259" key="3">
    <source>
        <dbReference type="Pfam" id="PF00210"/>
    </source>
</evidence>
<comment type="similarity">
    <text evidence="1 2">Belongs to the Dps family.</text>
</comment>
<dbReference type="CDD" id="cd01043">
    <property type="entry name" value="DPS"/>
    <property type="match status" value="1"/>
</dbReference>
<evidence type="ECO:0000313" key="5">
    <source>
        <dbReference type="Proteomes" id="UP000551878"/>
    </source>
</evidence>
<dbReference type="PROSITE" id="PS00818">
    <property type="entry name" value="DPS_1"/>
    <property type="match status" value="1"/>
</dbReference>
<protein>
    <submittedName>
        <fullName evidence="4">Starvation-inducible DNA-binding protein</fullName>
    </submittedName>
</protein>
<dbReference type="PANTHER" id="PTHR42932:SF1">
    <property type="entry name" value="GENERAL STRESS PROTEIN 20U"/>
    <property type="match status" value="1"/>
</dbReference>
<dbReference type="EMBL" id="JACHHB010000011">
    <property type="protein sequence ID" value="MBB5174282.1"/>
    <property type="molecule type" value="Genomic_DNA"/>
</dbReference>
<dbReference type="GO" id="GO:0003677">
    <property type="term" value="F:DNA binding"/>
    <property type="evidence" value="ECO:0007669"/>
    <property type="project" value="UniProtKB-KW"/>
</dbReference>
<comment type="caution">
    <text evidence="4">The sequence shown here is derived from an EMBL/GenBank/DDBJ whole genome shotgun (WGS) entry which is preliminary data.</text>
</comment>
<dbReference type="InterPro" id="IPR012347">
    <property type="entry name" value="Ferritin-like"/>
</dbReference>
<sequence length="146" mass="16599">MSQKTLVEKLNQQLANWNVLNTKLHNYHWFVTGRDFFTLHEKFEEYYNEAAGHIDEIAERILTIGGQPLATLSDYLNSATLKEATGDEDAEGMVAAIADDFTKLVNENRELIEVAEENGDEGTADMFIGMNASLEKHVWMLRAYLK</sequence>
<dbReference type="Proteomes" id="UP000551878">
    <property type="component" value="Unassembled WGS sequence"/>
</dbReference>
<evidence type="ECO:0000313" key="4">
    <source>
        <dbReference type="EMBL" id="MBB5174282.1"/>
    </source>
</evidence>
<dbReference type="GO" id="GO:0016722">
    <property type="term" value="F:oxidoreductase activity, acting on metal ions"/>
    <property type="evidence" value="ECO:0007669"/>
    <property type="project" value="InterPro"/>
</dbReference>
<name>A0A840QS08_9BACI</name>
<dbReference type="PROSITE" id="PS00819">
    <property type="entry name" value="DPS_2"/>
    <property type="match status" value="1"/>
</dbReference>
<keyword evidence="5" id="KW-1185">Reference proteome</keyword>
<dbReference type="PANTHER" id="PTHR42932">
    <property type="entry name" value="GENERAL STRESS PROTEIN 20U"/>
    <property type="match status" value="1"/>
</dbReference>
<dbReference type="RefSeq" id="WP_184664710.1">
    <property type="nucleotide sequence ID" value="NZ_JACHHB010000011.1"/>
</dbReference>
<dbReference type="Gene3D" id="1.20.1260.10">
    <property type="match status" value="1"/>
</dbReference>
<evidence type="ECO:0000256" key="1">
    <source>
        <dbReference type="ARBA" id="ARBA00009497"/>
    </source>
</evidence>
<dbReference type="PIRSF" id="PIRSF005900">
    <property type="entry name" value="Dps"/>
    <property type="match status" value="1"/>
</dbReference>
<dbReference type="AlphaFoldDB" id="A0A840QS08"/>